<protein>
    <recommendedName>
        <fullName evidence="4">Secreted protein</fullName>
    </recommendedName>
</protein>
<keyword evidence="3" id="KW-1185">Reference proteome</keyword>
<feature type="chain" id="PRO_5046933591" description="Secreted protein" evidence="1">
    <location>
        <begin position="23"/>
        <end position="161"/>
    </location>
</feature>
<reference evidence="2 3" key="1">
    <citation type="submission" date="2015-11" db="EMBL/GenBank/DDBJ databases">
        <authorList>
            <person name="Lin W."/>
        </authorList>
    </citation>
    <scope>NUCLEOTIDE SEQUENCE [LARGE SCALE GENOMIC DNA]</scope>
    <source>
        <strain evidence="2 3">HCH-1</strain>
    </source>
</reference>
<dbReference type="EMBL" id="LNQR01000021">
    <property type="protein sequence ID" value="KWT92675.1"/>
    <property type="molecule type" value="Genomic_DNA"/>
</dbReference>
<evidence type="ECO:0000313" key="3">
    <source>
        <dbReference type="Proteomes" id="UP000060487"/>
    </source>
</evidence>
<sequence length="161" mass="18117">MFTQKAATTLIMLIVVFCAVSAVEGDDLYCVSLRKDFKISNRIFYGIMSADFKVTNAELYKVLHKPIGWVLSVWKDNEGEGGLAGGALVFAGSVRLNFFYDDFVIIKKKSGVKLNDVKLTLKLETDETINDGANDNNSNADKTYDFTNKDFNIRRCKDKLY</sequence>
<keyword evidence="1" id="KW-0732">Signal</keyword>
<organism evidence="2 3">
    <name type="scientific">Candidatus Magnetominusculus xianensis</name>
    <dbReference type="NCBI Taxonomy" id="1748249"/>
    <lineage>
        <taxon>Bacteria</taxon>
        <taxon>Pseudomonadati</taxon>
        <taxon>Nitrospirota</taxon>
        <taxon>Nitrospiria</taxon>
        <taxon>Nitrospirales</taxon>
        <taxon>Nitrospiraceae</taxon>
        <taxon>Candidatus Magnetominusculus</taxon>
    </lineage>
</organism>
<accession>A0ABR5SKC7</accession>
<dbReference type="RefSeq" id="WP_157072796.1">
    <property type="nucleotide sequence ID" value="NZ_LNQR01000021.1"/>
</dbReference>
<dbReference type="Proteomes" id="UP000060487">
    <property type="component" value="Unassembled WGS sequence"/>
</dbReference>
<evidence type="ECO:0000256" key="1">
    <source>
        <dbReference type="SAM" id="SignalP"/>
    </source>
</evidence>
<comment type="caution">
    <text evidence="2">The sequence shown here is derived from an EMBL/GenBank/DDBJ whole genome shotgun (WGS) entry which is preliminary data.</text>
</comment>
<evidence type="ECO:0000313" key="2">
    <source>
        <dbReference type="EMBL" id="KWT92675.1"/>
    </source>
</evidence>
<name>A0ABR5SKC7_9BACT</name>
<proteinExistence type="predicted"/>
<evidence type="ECO:0008006" key="4">
    <source>
        <dbReference type="Google" id="ProtNLM"/>
    </source>
</evidence>
<feature type="signal peptide" evidence="1">
    <location>
        <begin position="1"/>
        <end position="22"/>
    </location>
</feature>
<gene>
    <name evidence="2" type="ORF">ASN18_0506</name>
</gene>